<keyword evidence="5" id="KW-0812">Transmembrane</keyword>
<dbReference type="RefSeq" id="WP_269578326.1">
    <property type="nucleotide sequence ID" value="NZ_CP114588.1"/>
</dbReference>
<evidence type="ECO:0000256" key="2">
    <source>
        <dbReference type="ARBA" id="ARBA00012528"/>
    </source>
</evidence>
<keyword evidence="5" id="KW-1133">Transmembrane helix</keyword>
<evidence type="ECO:0000313" key="8">
    <source>
        <dbReference type="Proteomes" id="UP001164748"/>
    </source>
</evidence>
<comment type="cofactor">
    <cofactor evidence="1">
        <name>Mg(2+)</name>
        <dbReference type="ChEBI" id="CHEBI:18420"/>
    </cofactor>
</comment>
<feature type="region of interest" description="Disordered" evidence="4">
    <location>
        <begin position="415"/>
        <end position="435"/>
    </location>
</feature>
<dbReference type="SMART" id="SM00267">
    <property type="entry name" value="GGDEF"/>
    <property type="match status" value="1"/>
</dbReference>
<dbReference type="CDD" id="cd01949">
    <property type="entry name" value="GGDEF"/>
    <property type="match status" value="1"/>
</dbReference>
<dbReference type="InterPro" id="IPR050469">
    <property type="entry name" value="Diguanylate_Cyclase"/>
</dbReference>
<dbReference type="InterPro" id="IPR000160">
    <property type="entry name" value="GGDEF_dom"/>
</dbReference>
<dbReference type="PROSITE" id="PS50887">
    <property type="entry name" value="GGDEF"/>
    <property type="match status" value="1"/>
</dbReference>
<dbReference type="Gene3D" id="3.30.70.270">
    <property type="match status" value="1"/>
</dbReference>
<feature type="transmembrane region" description="Helical" evidence="5">
    <location>
        <begin position="134"/>
        <end position="150"/>
    </location>
</feature>
<proteinExistence type="predicted"/>
<dbReference type="Pfam" id="PF00990">
    <property type="entry name" value="GGDEF"/>
    <property type="match status" value="1"/>
</dbReference>
<dbReference type="InterPro" id="IPR029787">
    <property type="entry name" value="Nucleotide_cyclase"/>
</dbReference>
<feature type="transmembrane region" description="Helical" evidence="5">
    <location>
        <begin position="162"/>
        <end position="181"/>
    </location>
</feature>
<feature type="domain" description="GGDEF" evidence="6">
    <location>
        <begin position="276"/>
        <end position="410"/>
    </location>
</feature>
<feature type="transmembrane region" description="Helical" evidence="5">
    <location>
        <begin position="218"/>
        <end position="240"/>
    </location>
</feature>
<feature type="transmembrane region" description="Helical" evidence="5">
    <location>
        <begin position="188"/>
        <end position="206"/>
    </location>
</feature>
<dbReference type="PANTHER" id="PTHR45138:SF9">
    <property type="entry name" value="DIGUANYLATE CYCLASE DGCM-RELATED"/>
    <property type="match status" value="1"/>
</dbReference>
<evidence type="ECO:0000256" key="3">
    <source>
        <dbReference type="ARBA" id="ARBA00034247"/>
    </source>
</evidence>
<accession>A0AA47LR06</accession>
<dbReference type="GO" id="GO:0005886">
    <property type="term" value="C:plasma membrane"/>
    <property type="evidence" value="ECO:0007669"/>
    <property type="project" value="TreeGrafter"/>
</dbReference>
<dbReference type="SUPFAM" id="SSF55073">
    <property type="entry name" value="Nucleotide cyclase"/>
    <property type="match status" value="1"/>
</dbReference>
<keyword evidence="5" id="KW-0472">Membrane</keyword>
<feature type="transmembrane region" description="Helical" evidence="5">
    <location>
        <begin position="74"/>
        <end position="95"/>
    </location>
</feature>
<protein>
    <recommendedName>
        <fullName evidence="2">diguanylate cyclase</fullName>
        <ecNumber evidence="2">2.7.7.65</ecNumber>
    </recommendedName>
</protein>
<dbReference type="GO" id="GO:0043709">
    <property type="term" value="P:cell adhesion involved in single-species biofilm formation"/>
    <property type="evidence" value="ECO:0007669"/>
    <property type="project" value="TreeGrafter"/>
</dbReference>
<evidence type="ECO:0000259" key="6">
    <source>
        <dbReference type="PROSITE" id="PS50887"/>
    </source>
</evidence>
<feature type="transmembrane region" description="Helical" evidence="5">
    <location>
        <begin position="101"/>
        <end position="122"/>
    </location>
</feature>
<evidence type="ECO:0000256" key="1">
    <source>
        <dbReference type="ARBA" id="ARBA00001946"/>
    </source>
</evidence>
<sequence>MTEKNNMTAQHDNTKAADATGTFAQAGTTMGAMMNETLGHIVYKLQISFLELWSAKKHANSFNNTRSTYLRSRLCVLCYVWAALTIAWSPADFLFLADKTAAAQLSLQRLLLAGMLITIGYAVNRANNLKSAKLGLVAMVFATNAFYFSASHTLGFPTDNAAFSYSYTLLPIIQIVMLTIFPLTMRESILLMSITLICHLWVDSFSGTMTSPDNIASYWLQTVIAFMVVWSQLSQLHMILRLYRQATLDPLTGIYNRRMLLQLAMRALAVSEERHSPFSVLLLDLDKFKRINDKWGHYAGDVVLQSFTRTVQERLRKADIFGRFGGEEFIVFLPKCNGEITAQIAERLLGEIREMDVYIDESHTPLKVTASIGLSTLQPGDTLSSLIERADSALYQAKAEGRNCVRAYQPGHQSGFDARNSVSRDNIDMPTETSL</sequence>
<reference evidence="7" key="1">
    <citation type="submission" date="2022-09" db="EMBL/GenBank/DDBJ databases">
        <authorList>
            <person name="Li Z.-J."/>
        </authorList>
    </citation>
    <scope>NUCLEOTIDE SEQUENCE</scope>
    <source>
        <strain evidence="7">TGB11</strain>
    </source>
</reference>
<name>A0AA47LR06_9GAMM</name>
<organism evidence="7 8">
    <name type="scientific">Salinivibrio kushneri</name>
    <dbReference type="NCBI Taxonomy" id="1908198"/>
    <lineage>
        <taxon>Bacteria</taxon>
        <taxon>Pseudomonadati</taxon>
        <taxon>Pseudomonadota</taxon>
        <taxon>Gammaproteobacteria</taxon>
        <taxon>Vibrionales</taxon>
        <taxon>Vibrionaceae</taxon>
        <taxon>Salinivibrio</taxon>
    </lineage>
</organism>
<dbReference type="NCBIfam" id="TIGR00254">
    <property type="entry name" value="GGDEF"/>
    <property type="match status" value="1"/>
</dbReference>
<dbReference type="EMBL" id="CP114588">
    <property type="protein sequence ID" value="WBA07712.1"/>
    <property type="molecule type" value="Genomic_DNA"/>
</dbReference>
<evidence type="ECO:0000256" key="5">
    <source>
        <dbReference type="SAM" id="Phobius"/>
    </source>
</evidence>
<dbReference type="GO" id="GO:1902201">
    <property type="term" value="P:negative regulation of bacterial-type flagellum-dependent cell motility"/>
    <property type="evidence" value="ECO:0007669"/>
    <property type="project" value="TreeGrafter"/>
</dbReference>
<dbReference type="Proteomes" id="UP001164748">
    <property type="component" value="Chromosome"/>
</dbReference>
<dbReference type="AlphaFoldDB" id="A0AA47LR06"/>
<dbReference type="PANTHER" id="PTHR45138">
    <property type="entry name" value="REGULATORY COMPONENTS OF SENSORY TRANSDUCTION SYSTEM"/>
    <property type="match status" value="1"/>
</dbReference>
<dbReference type="InterPro" id="IPR043128">
    <property type="entry name" value="Rev_trsase/Diguanyl_cyclase"/>
</dbReference>
<dbReference type="EC" id="2.7.7.65" evidence="2"/>
<comment type="catalytic activity">
    <reaction evidence="3">
        <text>2 GTP = 3',3'-c-di-GMP + 2 diphosphate</text>
        <dbReference type="Rhea" id="RHEA:24898"/>
        <dbReference type="ChEBI" id="CHEBI:33019"/>
        <dbReference type="ChEBI" id="CHEBI:37565"/>
        <dbReference type="ChEBI" id="CHEBI:58805"/>
        <dbReference type="EC" id="2.7.7.65"/>
    </reaction>
</comment>
<dbReference type="GO" id="GO:0052621">
    <property type="term" value="F:diguanylate cyclase activity"/>
    <property type="evidence" value="ECO:0007669"/>
    <property type="project" value="UniProtKB-EC"/>
</dbReference>
<evidence type="ECO:0000313" key="7">
    <source>
        <dbReference type="EMBL" id="WBA07712.1"/>
    </source>
</evidence>
<gene>
    <name evidence="7" type="ORF">N8M53_07505</name>
</gene>
<evidence type="ECO:0000256" key="4">
    <source>
        <dbReference type="SAM" id="MobiDB-lite"/>
    </source>
</evidence>
<dbReference type="FunFam" id="3.30.70.270:FF:000001">
    <property type="entry name" value="Diguanylate cyclase domain protein"/>
    <property type="match status" value="1"/>
</dbReference>